<name>A0A1Y2BK12_9FUNG</name>
<dbReference type="InterPro" id="IPR016024">
    <property type="entry name" value="ARM-type_fold"/>
</dbReference>
<dbReference type="SUPFAM" id="SSF48371">
    <property type="entry name" value="ARM repeat"/>
    <property type="match status" value="2"/>
</dbReference>
<keyword evidence="3" id="KW-1185">Reference proteome</keyword>
<dbReference type="InterPro" id="IPR025283">
    <property type="entry name" value="DUF4042"/>
</dbReference>
<evidence type="ECO:0000259" key="1">
    <source>
        <dbReference type="Pfam" id="PF13251"/>
    </source>
</evidence>
<protein>
    <submittedName>
        <fullName evidence="2">ARM repeat-containing protein</fullName>
    </submittedName>
</protein>
<dbReference type="Pfam" id="PF13251">
    <property type="entry name" value="DUF4042"/>
    <property type="match status" value="1"/>
</dbReference>
<sequence>MSFNELSNKLMNKNNNDNQISLLRKLVSIPYPVPDIQQENVISLLKFGIKEFNKNDSEKNKYFYKLISLLFSKKQIKFNSNHNIIHELINYLLTQFDKITKEEQIENLKALSFVLYENGCYCDKYYETLINKLVNLANKNDLPQLQIKRLAIISLGNLCYKTGAKLSSSQYKIIYNTIYNHIINNQSNISSSLSKIINSSLRVYQIMISEDKEILANSKNNLVYLYNFIFNDYKNLGRRDSGSKLGLFKTDSSVSLSHSNIQSDSEISDSDFSNLKVKIDNYTKIKLNALYCLQTIIKSSPKLFYPYWDMFIPYVNDKTKRSLLSLIQNDPIPQIRATAVSTLTCMVDGAKPYLAVATDSTHPKTNFTSLSERLGIQINLFHNGLLYALKTETNISIINLIIKCICVLVQNSSYDKISTNYPVIIRDNMVPLIFHDDDKIKESALHCINILLDSHFDSSFLTKNFEIPKELSKSFENINIFNDEDNYIITNTIISLIRKTESNIVKAECYSILSTIARHDIEIIREKWSIIKELIDSGLNNNNDLIKINALKVLESYTQTINLNYDKWSNTFDLDWWEDTINYFLTQINSDNAVMRATSCDCISNIPESIFEQLNKLKQIPCITIPLNHSQNDKNFNVRAAACRTLGTLITYKFLSNDTMFIIDVASTIQDTIKDNNLIVKIRSSWLYGNFCDNLILMSENQENQSILSEWLDDDMIKKLLESGISAAKDNDKCRASALRGLGGIIRICPKSFINSQSNNIIEEAVLVTKKNVEAGSVKIRWNACHAICNMFKNKNFPIGKSSWTSTLIMSLLKSIKSCRNFKVRINAANALLQLTMKEQYGSLDLVKDTLECILNSLENIDDLANTKYGEYKYQQQLKEKLYPLLDIVGNIYNENSDPNSQESKDYLDRINNLKKSKEIEELNSKNPAKFYEDFLNTHKDELNN</sequence>
<dbReference type="OrthoDB" id="422637at2759"/>
<reference evidence="2 3" key="1">
    <citation type="submission" date="2016-08" db="EMBL/GenBank/DDBJ databases">
        <title>A Parts List for Fungal Cellulosomes Revealed by Comparative Genomics.</title>
        <authorList>
            <consortium name="DOE Joint Genome Institute"/>
            <person name="Haitjema C.H."/>
            <person name="Gilmore S.P."/>
            <person name="Henske J.K."/>
            <person name="Solomon K.V."/>
            <person name="De Groot R."/>
            <person name="Kuo A."/>
            <person name="Mondo S.J."/>
            <person name="Salamov A.A."/>
            <person name="Labutti K."/>
            <person name="Zhao Z."/>
            <person name="Chiniquy J."/>
            <person name="Barry K."/>
            <person name="Brewer H.M."/>
            <person name="Purvine S.O."/>
            <person name="Wright A.T."/>
            <person name="Boxma B."/>
            <person name="Van Alen T."/>
            <person name="Hackstein J.H."/>
            <person name="Baker S.E."/>
            <person name="Grigoriev I.V."/>
            <person name="O'Malley M.A."/>
        </authorList>
    </citation>
    <scope>NUCLEOTIDE SEQUENCE [LARGE SCALE GENOMIC DNA]</scope>
    <source>
        <strain evidence="2 3">G1</strain>
    </source>
</reference>
<accession>A0A1Y2BK12</accession>
<comment type="caution">
    <text evidence="2">The sequence shown here is derived from an EMBL/GenBank/DDBJ whole genome shotgun (WGS) entry which is preliminary data.</text>
</comment>
<evidence type="ECO:0000313" key="3">
    <source>
        <dbReference type="Proteomes" id="UP000193920"/>
    </source>
</evidence>
<evidence type="ECO:0000313" key="2">
    <source>
        <dbReference type="EMBL" id="ORY35108.1"/>
    </source>
</evidence>
<dbReference type="AlphaFoldDB" id="A0A1Y2BK12"/>
<dbReference type="PANTHER" id="PTHR13366:SF0">
    <property type="entry name" value="HEAT REPEAT-CONTAINING PROTEIN 6"/>
    <property type="match status" value="1"/>
</dbReference>
<dbReference type="Gene3D" id="1.25.10.10">
    <property type="entry name" value="Leucine-rich Repeat Variant"/>
    <property type="match status" value="2"/>
</dbReference>
<proteinExistence type="predicted"/>
<dbReference type="PANTHER" id="PTHR13366">
    <property type="entry name" value="MALARIA ANTIGEN-RELATED"/>
    <property type="match status" value="1"/>
</dbReference>
<dbReference type="Proteomes" id="UP000193920">
    <property type="component" value="Unassembled WGS sequence"/>
</dbReference>
<organism evidence="2 3">
    <name type="scientific">Neocallimastix californiae</name>
    <dbReference type="NCBI Taxonomy" id="1754190"/>
    <lineage>
        <taxon>Eukaryota</taxon>
        <taxon>Fungi</taxon>
        <taxon>Fungi incertae sedis</taxon>
        <taxon>Chytridiomycota</taxon>
        <taxon>Chytridiomycota incertae sedis</taxon>
        <taxon>Neocallimastigomycetes</taxon>
        <taxon>Neocallimastigales</taxon>
        <taxon>Neocallimastigaceae</taxon>
        <taxon>Neocallimastix</taxon>
    </lineage>
</organism>
<dbReference type="InterPro" id="IPR052107">
    <property type="entry name" value="HEAT6"/>
</dbReference>
<dbReference type="EMBL" id="MCOG01000153">
    <property type="protein sequence ID" value="ORY35108.1"/>
    <property type="molecule type" value="Genomic_DNA"/>
</dbReference>
<gene>
    <name evidence="2" type="ORF">LY90DRAFT_704938</name>
</gene>
<dbReference type="STRING" id="1754190.A0A1Y2BK12"/>
<dbReference type="InterPro" id="IPR011989">
    <property type="entry name" value="ARM-like"/>
</dbReference>
<feature type="domain" description="DUF4042" evidence="1">
    <location>
        <begin position="284"/>
        <end position="452"/>
    </location>
</feature>